<dbReference type="InterPro" id="IPR050959">
    <property type="entry name" value="MarA-like"/>
</dbReference>
<gene>
    <name evidence="5" type="ORF">ACFO4R_10660</name>
</gene>
<dbReference type="SMART" id="SM00342">
    <property type="entry name" value="HTH_ARAC"/>
    <property type="match status" value="1"/>
</dbReference>
<dbReference type="PANTHER" id="PTHR47504:SF5">
    <property type="entry name" value="RIGHT ORIGIN-BINDING PROTEIN"/>
    <property type="match status" value="1"/>
</dbReference>
<feature type="domain" description="HTH araC/xylS-type" evidence="4">
    <location>
        <begin position="8"/>
        <end position="106"/>
    </location>
</feature>
<dbReference type="SUPFAM" id="SSF55136">
    <property type="entry name" value="Probable bacterial effector-binding domain"/>
    <property type="match status" value="1"/>
</dbReference>
<evidence type="ECO:0000313" key="6">
    <source>
        <dbReference type="Proteomes" id="UP001595916"/>
    </source>
</evidence>
<organism evidence="5 6">
    <name type="scientific">Filifactor villosus</name>
    <dbReference type="NCBI Taxonomy" id="29374"/>
    <lineage>
        <taxon>Bacteria</taxon>
        <taxon>Bacillati</taxon>
        <taxon>Bacillota</taxon>
        <taxon>Clostridia</taxon>
        <taxon>Peptostreptococcales</taxon>
        <taxon>Filifactoraceae</taxon>
        <taxon>Filifactor</taxon>
    </lineage>
</organism>
<dbReference type="PANTHER" id="PTHR47504">
    <property type="entry name" value="RIGHT ORIGIN-BINDING PROTEIN"/>
    <property type="match status" value="1"/>
</dbReference>
<dbReference type="PROSITE" id="PS01124">
    <property type="entry name" value="HTH_ARAC_FAMILY_2"/>
    <property type="match status" value="1"/>
</dbReference>
<accession>A0ABV9QN77</accession>
<dbReference type="InterPro" id="IPR009057">
    <property type="entry name" value="Homeodomain-like_sf"/>
</dbReference>
<keyword evidence="1" id="KW-0805">Transcription regulation</keyword>
<proteinExistence type="predicted"/>
<dbReference type="Gene3D" id="1.10.10.60">
    <property type="entry name" value="Homeodomain-like"/>
    <property type="match status" value="2"/>
</dbReference>
<evidence type="ECO:0000256" key="3">
    <source>
        <dbReference type="ARBA" id="ARBA00023163"/>
    </source>
</evidence>
<dbReference type="Gene3D" id="3.20.80.10">
    <property type="entry name" value="Regulatory factor, effector binding domain"/>
    <property type="match status" value="1"/>
</dbReference>
<dbReference type="RefSeq" id="WP_379789100.1">
    <property type="nucleotide sequence ID" value="NZ_JBHSHL010000051.1"/>
</dbReference>
<dbReference type="EMBL" id="JBHSHL010000051">
    <property type="protein sequence ID" value="MFC4805532.1"/>
    <property type="molecule type" value="Genomic_DNA"/>
</dbReference>
<dbReference type="Pfam" id="PF06445">
    <property type="entry name" value="GyrI-like"/>
    <property type="match status" value="1"/>
</dbReference>
<dbReference type="PROSITE" id="PS00041">
    <property type="entry name" value="HTH_ARAC_FAMILY_1"/>
    <property type="match status" value="1"/>
</dbReference>
<reference evidence="6" key="1">
    <citation type="journal article" date="2019" name="Int. J. Syst. Evol. Microbiol.">
        <title>The Global Catalogue of Microorganisms (GCM) 10K type strain sequencing project: providing services to taxonomists for standard genome sequencing and annotation.</title>
        <authorList>
            <consortium name="The Broad Institute Genomics Platform"/>
            <consortium name="The Broad Institute Genome Sequencing Center for Infectious Disease"/>
            <person name="Wu L."/>
            <person name="Ma J."/>
        </authorList>
    </citation>
    <scope>NUCLEOTIDE SEQUENCE [LARGE SCALE GENOMIC DNA]</scope>
    <source>
        <strain evidence="6">CCUG 46385</strain>
    </source>
</reference>
<dbReference type="InterPro" id="IPR018062">
    <property type="entry name" value="HTH_AraC-typ_CS"/>
</dbReference>
<protein>
    <submittedName>
        <fullName evidence="5">AraC family transcriptional regulator</fullName>
    </submittedName>
</protein>
<dbReference type="InterPro" id="IPR011256">
    <property type="entry name" value="Reg_factor_effector_dom_sf"/>
</dbReference>
<dbReference type="Proteomes" id="UP001595916">
    <property type="component" value="Unassembled WGS sequence"/>
</dbReference>
<dbReference type="InterPro" id="IPR018060">
    <property type="entry name" value="HTH_AraC"/>
</dbReference>
<keyword evidence="6" id="KW-1185">Reference proteome</keyword>
<dbReference type="SUPFAM" id="SSF46689">
    <property type="entry name" value="Homeodomain-like"/>
    <property type="match status" value="1"/>
</dbReference>
<evidence type="ECO:0000259" key="4">
    <source>
        <dbReference type="PROSITE" id="PS01124"/>
    </source>
</evidence>
<evidence type="ECO:0000313" key="5">
    <source>
        <dbReference type="EMBL" id="MFC4805532.1"/>
    </source>
</evidence>
<dbReference type="Pfam" id="PF12833">
    <property type="entry name" value="HTH_18"/>
    <property type="match status" value="1"/>
</dbReference>
<dbReference type="SMART" id="SM00871">
    <property type="entry name" value="AraC_E_bind"/>
    <property type="match status" value="1"/>
</dbReference>
<evidence type="ECO:0000256" key="1">
    <source>
        <dbReference type="ARBA" id="ARBA00023015"/>
    </source>
</evidence>
<dbReference type="InterPro" id="IPR029442">
    <property type="entry name" value="GyrI-like"/>
</dbReference>
<sequence>MYFIKAFNETMDYIDASLEEKMDGSVIYQISGYSYAMFSRLFSVLTETSLSEYIRLRKLSEAAIKLRETEDRVIDIALAYGYESPDSFTAAFKAFHQCTPTDVRKGRDFKVFPKMKLFLNVQGGRSMEIKIQTKPKFKVAGVSMSAIDSSKCHLAWEQLFQKASVSDLEKMGNGKSFGMCFDVADKHSFNYMACYDIEDEGIAKELGLELKEVESAEYAVVKLKGAIPDCIHQGWKYLMQSFFPEEGYIHSGKPDFEVYTEGDMYHEDYEMELWVPVIKEV</sequence>
<evidence type="ECO:0000256" key="2">
    <source>
        <dbReference type="ARBA" id="ARBA00023125"/>
    </source>
</evidence>
<comment type="caution">
    <text evidence="5">The sequence shown here is derived from an EMBL/GenBank/DDBJ whole genome shotgun (WGS) entry which is preliminary data.</text>
</comment>
<name>A0ABV9QN77_9FIRM</name>
<keyword evidence="3" id="KW-0804">Transcription</keyword>
<keyword evidence="2" id="KW-0238">DNA-binding</keyword>
<dbReference type="InterPro" id="IPR010499">
    <property type="entry name" value="AraC_E-bd"/>
</dbReference>